<proteinExistence type="predicted"/>
<gene>
    <name evidence="2" type="ORF">G7Y89_g3136</name>
</gene>
<feature type="compositionally biased region" description="Basic and acidic residues" evidence="1">
    <location>
        <begin position="99"/>
        <end position="113"/>
    </location>
</feature>
<name>A0A8H4RTW1_9HELO</name>
<reference evidence="2 3" key="1">
    <citation type="submission" date="2020-03" db="EMBL/GenBank/DDBJ databases">
        <title>Draft Genome Sequence of Cudoniella acicularis.</title>
        <authorList>
            <person name="Buettner E."/>
            <person name="Kellner H."/>
        </authorList>
    </citation>
    <scope>NUCLEOTIDE SEQUENCE [LARGE SCALE GENOMIC DNA]</scope>
    <source>
        <strain evidence="2 3">DSM 108380</strain>
    </source>
</reference>
<sequence length="248" mass="28589">MPWNHFQSSTTRGELRSFFISQGINPEIVDRELEKEFSANACRQATSQPEYGPAPTYEDVDADSPGGYDSYPPRAPSPPSEAPGFSMKDEYPTQCPRCSRRERPAERVFEYSHVRPPTSSRTYYEDRNPFAPASPPLGRYSSYSRSYEDRYSDQSPYERGASSHERKPRSSYSRDYNDRYSDHTSYGRGSSSYKRESRPSYSGRGSDNGYSSNPTRERYIRELVEETGASRESVERIWGRVERDIRGY</sequence>
<dbReference type="AlphaFoldDB" id="A0A8H4RTW1"/>
<feature type="compositionally biased region" description="Polar residues" evidence="1">
    <location>
        <begin position="199"/>
        <end position="214"/>
    </location>
</feature>
<keyword evidence="3" id="KW-1185">Reference proteome</keyword>
<organism evidence="2 3">
    <name type="scientific">Cudoniella acicularis</name>
    <dbReference type="NCBI Taxonomy" id="354080"/>
    <lineage>
        <taxon>Eukaryota</taxon>
        <taxon>Fungi</taxon>
        <taxon>Dikarya</taxon>
        <taxon>Ascomycota</taxon>
        <taxon>Pezizomycotina</taxon>
        <taxon>Leotiomycetes</taxon>
        <taxon>Helotiales</taxon>
        <taxon>Tricladiaceae</taxon>
        <taxon>Cudoniella</taxon>
    </lineage>
</organism>
<dbReference type="Proteomes" id="UP000566819">
    <property type="component" value="Unassembled WGS sequence"/>
</dbReference>
<accession>A0A8H4RTW1</accession>
<evidence type="ECO:0000256" key="1">
    <source>
        <dbReference type="SAM" id="MobiDB-lite"/>
    </source>
</evidence>
<feature type="compositionally biased region" description="Polar residues" evidence="1">
    <location>
        <begin position="183"/>
        <end position="192"/>
    </location>
</feature>
<dbReference type="EMBL" id="JAAMPI010000149">
    <property type="protein sequence ID" value="KAF4634960.1"/>
    <property type="molecule type" value="Genomic_DNA"/>
</dbReference>
<evidence type="ECO:0000313" key="2">
    <source>
        <dbReference type="EMBL" id="KAF4634960.1"/>
    </source>
</evidence>
<protein>
    <submittedName>
        <fullName evidence="2">Uncharacterized protein</fullName>
    </submittedName>
</protein>
<evidence type="ECO:0000313" key="3">
    <source>
        <dbReference type="Proteomes" id="UP000566819"/>
    </source>
</evidence>
<comment type="caution">
    <text evidence="2">The sequence shown here is derived from an EMBL/GenBank/DDBJ whole genome shotgun (WGS) entry which is preliminary data.</text>
</comment>
<feature type="region of interest" description="Disordered" evidence="1">
    <location>
        <begin position="40"/>
        <end position="215"/>
    </location>
</feature>